<evidence type="ECO:0000313" key="1">
    <source>
        <dbReference type="EMBL" id="EMR82228.1"/>
    </source>
</evidence>
<accession>M7U6M1</accession>
<name>M7U6M1_BOTF1</name>
<evidence type="ECO:0000313" key="2">
    <source>
        <dbReference type="Proteomes" id="UP000012045"/>
    </source>
</evidence>
<gene>
    <name evidence="1" type="ORF">BcDW1_9131</name>
</gene>
<proteinExistence type="predicted"/>
<dbReference type="HOGENOM" id="CLU_2757461_0_0_1"/>
<sequence length="70" mass="8233">MKGTPAFFKFWINIRITIWDTLSYKTIIKLALLDDLSTNSKSIHLLRFCQAGKSIRWQTGRWFDQNGLRA</sequence>
<protein>
    <submittedName>
        <fullName evidence="1">Uncharacterized protein</fullName>
    </submittedName>
</protein>
<organism evidence="1 2">
    <name type="scientific">Botryotinia fuckeliana (strain BcDW1)</name>
    <name type="common">Noble rot fungus</name>
    <name type="synonym">Botrytis cinerea</name>
    <dbReference type="NCBI Taxonomy" id="1290391"/>
    <lineage>
        <taxon>Eukaryota</taxon>
        <taxon>Fungi</taxon>
        <taxon>Dikarya</taxon>
        <taxon>Ascomycota</taxon>
        <taxon>Pezizomycotina</taxon>
        <taxon>Leotiomycetes</taxon>
        <taxon>Helotiales</taxon>
        <taxon>Sclerotiniaceae</taxon>
        <taxon>Botrytis</taxon>
    </lineage>
</organism>
<dbReference type="AlphaFoldDB" id="M7U6M1"/>
<dbReference type="EMBL" id="KB708048">
    <property type="protein sequence ID" value="EMR82228.1"/>
    <property type="molecule type" value="Genomic_DNA"/>
</dbReference>
<reference evidence="2" key="1">
    <citation type="journal article" date="2013" name="Genome Announc.">
        <title>Draft genome sequence of Botrytis cinerea BcDW1, inoculum for noble rot of grape berries.</title>
        <authorList>
            <person name="Blanco-Ulate B."/>
            <person name="Allen G."/>
            <person name="Powell A.L."/>
            <person name="Cantu D."/>
        </authorList>
    </citation>
    <scope>NUCLEOTIDE SEQUENCE [LARGE SCALE GENOMIC DNA]</scope>
    <source>
        <strain evidence="2">BcDW1</strain>
    </source>
</reference>
<dbReference type="Proteomes" id="UP000012045">
    <property type="component" value="Unassembled WGS sequence"/>
</dbReference>